<dbReference type="PIRSF" id="PIRSF011771">
    <property type="entry name" value="RMS1_SET"/>
    <property type="match status" value="1"/>
</dbReference>
<dbReference type="GO" id="GO:0005634">
    <property type="term" value="C:nucleus"/>
    <property type="evidence" value="ECO:0007669"/>
    <property type="project" value="UniProtKB-SubCell"/>
</dbReference>
<evidence type="ECO:0000256" key="1">
    <source>
        <dbReference type="PIRNR" id="PIRNR011771"/>
    </source>
</evidence>
<dbReference type="GO" id="GO:0016279">
    <property type="term" value="F:protein-lysine N-methyltransferase activity"/>
    <property type="evidence" value="ECO:0007669"/>
    <property type="project" value="UniProtKB-UniRule"/>
</dbReference>
<dbReference type="EMBL" id="OX451738">
    <property type="protein sequence ID" value="CAI8603167.1"/>
    <property type="molecule type" value="Genomic_DNA"/>
</dbReference>
<keyword evidence="1" id="KW-0489">Methyltransferase</keyword>
<comment type="function">
    <text evidence="1">Protein-lysine N-methyltransferase.</text>
</comment>
<keyword evidence="1" id="KW-0539">Nucleus</keyword>
<organism evidence="3 4">
    <name type="scientific">Vicia faba</name>
    <name type="common">Broad bean</name>
    <name type="synonym">Faba vulgaris</name>
    <dbReference type="NCBI Taxonomy" id="3906"/>
    <lineage>
        <taxon>Eukaryota</taxon>
        <taxon>Viridiplantae</taxon>
        <taxon>Streptophyta</taxon>
        <taxon>Embryophyta</taxon>
        <taxon>Tracheophyta</taxon>
        <taxon>Spermatophyta</taxon>
        <taxon>Magnoliopsida</taxon>
        <taxon>eudicotyledons</taxon>
        <taxon>Gunneridae</taxon>
        <taxon>Pentapetalae</taxon>
        <taxon>rosids</taxon>
        <taxon>fabids</taxon>
        <taxon>Fabales</taxon>
        <taxon>Fabaceae</taxon>
        <taxon>Papilionoideae</taxon>
        <taxon>50 kb inversion clade</taxon>
        <taxon>NPAAA clade</taxon>
        <taxon>Hologalegina</taxon>
        <taxon>IRL clade</taxon>
        <taxon>Fabeae</taxon>
        <taxon>Vicia</taxon>
    </lineage>
</organism>
<dbReference type="PANTHER" id="PTHR13271">
    <property type="entry name" value="UNCHARACTERIZED PUTATIVE METHYLTRANSFERASE"/>
    <property type="match status" value="1"/>
</dbReference>
<dbReference type="InterPro" id="IPR011383">
    <property type="entry name" value="N-lys_methylase_SETD6"/>
</dbReference>
<dbReference type="CDD" id="cd10527">
    <property type="entry name" value="SET_LSMT"/>
    <property type="match status" value="1"/>
</dbReference>
<keyword evidence="1" id="KW-0808">Transferase</keyword>
<accession>A0AAV1A426</accession>
<dbReference type="PANTHER" id="PTHR13271:SF34">
    <property type="entry name" value="N-LYSINE METHYLTRANSFERASE SETD6"/>
    <property type="match status" value="1"/>
</dbReference>
<evidence type="ECO:0000313" key="4">
    <source>
        <dbReference type="Proteomes" id="UP001157006"/>
    </source>
</evidence>
<dbReference type="PROSITE" id="PS50280">
    <property type="entry name" value="SET"/>
    <property type="match status" value="1"/>
</dbReference>
<keyword evidence="1" id="KW-0949">S-adenosyl-L-methionine</keyword>
<protein>
    <recommendedName>
        <fullName evidence="1">N-lysine methyltransferase</fullName>
        <ecNumber evidence="1">2.1.1.-</ecNumber>
    </recommendedName>
</protein>
<evidence type="ECO:0000259" key="2">
    <source>
        <dbReference type="PROSITE" id="PS50280"/>
    </source>
</evidence>
<name>A0AAV1A426_VICFA</name>
<dbReference type="EC" id="2.1.1.-" evidence="1"/>
<dbReference type="InterPro" id="IPR046341">
    <property type="entry name" value="SET_dom_sf"/>
</dbReference>
<proteinExistence type="inferred from homology"/>
<sequence>MATRRLRAFKRWMKSNGFEWSNALEFVDTLEQGISVKALCQMNEGDVVAKMPKQACLTINTSGACDIIENACLGGYLGLAVAIMYERSLGEDSPWAGYLQLLPQQESLPLVWTLDEVSCLLCGTELQQTVQEDKALVYEDWKENILPLLDSEPSRLNPTFFGVEQYFAAKSLISSRSFEIDDYHGFGMVPLADLFNHKTGAEDVHFTALSSNDESDDDADEGIVDEEALAENSSMDKTEKGVSNTEYSVTEDDTSMLEMVMIKDVSSGAEVFNTYGLLGNAALLHRYGFTEQDNAYDIVNIDMELVLQWCSSLFSDRHSRSSISLWRRLGYSGDSENSEYFEVSFDGEPQIELIILLHIMFLPVDVYHKLDLSVAVAGNRHESSEKTTFLNGNIFPHSNGTNMSKKPLMTKEICTALLSLADIRESLYGLKSMEDDIEALERCSFVGDRKLYHSLVLRISERKIIQKLRNYASKSCKITKPSSARKKLKRTA</sequence>
<comment type="subcellular location">
    <subcellularLocation>
        <location evidence="1">Nucleus</location>
    </subcellularLocation>
</comment>
<dbReference type="InterPro" id="IPR050600">
    <property type="entry name" value="SETD3_SETD6_MTase"/>
</dbReference>
<feature type="domain" description="SET" evidence="2">
    <location>
        <begin position="22"/>
        <end position="276"/>
    </location>
</feature>
<reference evidence="3 4" key="1">
    <citation type="submission" date="2023-01" db="EMBL/GenBank/DDBJ databases">
        <authorList>
            <person name="Kreplak J."/>
        </authorList>
    </citation>
    <scope>NUCLEOTIDE SEQUENCE [LARGE SCALE GENOMIC DNA]</scope>
</reference>
<dbReference type="Proteomes" id="UP001157006">
    <property type="component" value="Chromosome 3"/>
</dbReference>
<comment type="similarity">
    <text evidence="1">Belongs to the class V-like SAM-binding methyltransferase superfamily. Histone-lysine methyltransferase family. SETD6 subfamily.</text>
</comment>
<evidence type="ECO:0000313" key="3">
    <source>
        <dbReference type="EMBL" id="CAI8603167.1"/>
    </source>
</evidence>
<dbReference type="GO" id="GO:0032259">
    <property type="term" value="P:methylation"/>
    <property type="evidence" value="ECO:0007669"/>
    <property type="project" value="UniProtKB-KW"/>
</dbReference>
<dbReference type="AlphaFoldDB" id="A0AAV1A426"/>
<dbReference type="Gene3D" id="3.90.1410.10">
    <property type="entry name" value="set domain protein methyltransferase, domain 1"/>
    <property type="match status" value="1"/>
</dbReference>
<dbReference type="InterPro" id="IPR001214">
    <property type="entry name" value="SET_dom"/>
</dbReference>
<dbReference type="SUPFAM" id="SSF82199">
    <property type="entry name" value="SET domain"/>
    <property type="match status" value="1"/>
</dbReference>
<keyword evidence="4" id="KW-1185">Reference proteome</keyword>
<gene>
    <name evidence="3" type="ORF">VFH_III074160</name>
</gene>